<accession>A0A840SJC1</accession>
<dbReference type="SUPFAM" id="SSF49899">
    <property type="entry name" value="Concanavalin A-like lectins/glucanases"/>
    <property type="match status" value="1"/>
</dbReference>
<evidence type="ECO:0000313" key="3">
    <source>
        <dbReference type="Proteomes" id="UP000578697"/>
    </source>
</evidence>
<comment type="caution">
    <text evidence="2">The sequence shown here is derived from an EMBL/GenBank/DDBJ whole genome shotgun (WGS) entry which is preliminary data.</text>
</comment>
<protein>
    <recommendedName>
        <fullName evidence="1">Fibronectin type-III domain-containing protein</fullName>
    </recommendedName>
</protein>
<name>A0A840SJC1_9SPIR</name>
<dbReference type="SUPFAM" id="SSF49265">
    <property type="entry name" value="Fibronectin type III"/>
    <property type="match status" value="1"/>
</dbReference>
<dbReference type="EMBL" id="JACHFR010000003">
    <property type="protein sequence ID" value="MBB5219472.1"/>
    <property type="molecule type" value="Genomic_DNA"/>
</dbReference>
<dbReference type="Proteomes" id="UP000578697">
    <property type="component" value="Unassembled WGS sequence"/>
</dbReference>
<dbReference type="PROSITE" id="PS50853">
    <property type="entry name" value="FN3"/>
    <property type="match status" value="1"/>
</dbReference>
<dbReference type="Gene3D" id="2.60.120.200">
    <property type="match status" value="1"/>
</dbReference>
<dbReference type="Pfam" id="PF13385">
    <property type="entry name" value="Laminin_G_3"/>
    <property type="match status" value="1"/>
</dbReference>
<evidence type="ECO:0000313" key="2">
    <source>
        <dbReference type="EMBL" id="MBB5219472.1"/>
    </source>
</evidence>
<reference evidence="2 3" key="1">
    <citation type="submission" date="2020-08" db="EMBL/GenBank/DDBJ databases">
        <title>Genomic Encyclopedia of Type Strains, Phase IV (KMG-IV): sequencing the most valuable type-strain genomes for metagenomic binning, comparative biology and taxonomic classification.</title>
        <authorList>
            <person name="Goeker M."/>
        </authorList>
    </citation>
    <scope>NUCLEOTIDE SEQUENCE [LARGE SCALE GENOMIC DNA]</scope>
    <source>
        <strain evidence="2 3">DSM 103679</strain>
    </source>
</reference>
<dbReference type="SMART" id="SM00060">
    <property type="entry name" value="FN3"/>
    <property type="match status" value="1"/>
</dbReference>
<dbReference type="AlphaFoldDB" id="A0A840SJC1"/>
<proteinExistence type="predicted"/>
<dbReference type="InterPro" id="IPR003961">
    <property type="entry name" value="FN3_dom"/>
</dbReference>
<gene>
    <name evidence="2" type="ORF">HNP77_001854</name>
</gene>
<evidence type="ECO:0000259" key="1">
    <source>
        <dbReference type="PROSITE" id="PS50853"/>
    </source>
</evidence>
<sequence>MVKTYHSFLRIVTFLVLTFIVPEVYGEEKVMTLGGKDGWPVLSRRDGVVMGKGRFGYDAVKLDTNSRKTSFMSDLLLDFEGEVPEDACGNYSVILNEVTPTSRCKMGKKGGLIRENNGLRLRGNPGSIFGSENATGSFEIEFWLYPFIAENGEIVFSWRSSRTVSGYSLYQIIRASFYGNRLQWVFTNVFDGFVDNSGEVSISSYRTIIPNTWAHHAISYNQDTGLLEYRINGELEALKYMTTTGKETGGSVYMFQTGVTADIDICPQFSGVIDDFHISRQAVSETLPDFNFDTYRKEGGRFETQPILISQCAKLTRLDAIIDTPEQTDVVFFVRSGDNFFSWTENYPEWIPVTNHEEILNTEGLYFQIAADLYSDGGGKNTPSVTQIDLHYVETPAPLPPFNIKAVPSNGSVTLTWSYSIDNNAGGYYVYYGERPGEYLGREAVEGASPVDAGNITGITLTGLKNGKIYYFAVAAYSKRDSRIMGDLSKEVYARPLNR</sequence>
<organism evidence="2 3">
    <name type="scientific">Treponema rectale</name>
    <dbReference type="NCBI Taxonomy" id="744512"/>
    <lineage>
        <taxon>Bacteria</taxon>
        <taxon>Pseudomonadati</taxon>
        <taxon>Spirochaetota</taxon>
        <taxon>Spirochaetia</taxon>
        <taxon>Spirochaetales</taxon>
        <taxon>Treponemataceae</taxon>
        <taxon>Treponema</taxon>
    </lineage>
</organism>
<dbReference type="InterPro" id="IPR013783">
    <property type="entry name" value="Ig-like_fold"/>
</dbReference>
<dbReference type="CDD" id="cd00063">
    <property type="entry name" value="FN3"/>
    <property type="match status" value="1"/>
</dbReference>
<keyword evidence="3" id="KW-1185">Reference proteome</keyword>
<feature type="domain" description="Fibronectin type-III" evidence="1">
    <location>
        <begin position="397"/>
        <end position="499"/>
    </location>
</feature>
<dbReference type="InterPro" id="IPR036116">
    <property type="entry name" value="FN3_sf"/>
</dbReference>
<dbReference type="RefSeq" id="WP_184652902.1">
    <property type="nucleotide sequence ID" value="NZ_JACHFR010000003.1"/>
</dbReference>
<dbReference type="Gene3D" id="2.60.40.10">
    <property type="entry name" value="Immunoglobulins"/>
    <property type="match status" value="1"/>
</dbReference>
<dbReference type="InterPro" id="IPR013320">
    <property type="entry name" value="ConA-like_dom_sf"/>
</dbReference>